<dbReference type="InterPro" id="IPR017918">
    <property type="entry name" value="N-reg_PII_CS"/>
</dbReference>
<dbReference type="AlphaFoldDB" id="A0A645ERC6"/>
<dbReference type="InterPro" id="IPR011322">
    <property type="entry name" value="N-reg_PII-like_a/b"/>
</dbReference>
<protein>
    <submittedName>
        <fullName evidence="1">Nitrogen regulatory protein P-II</fullName>
    </submittedName>
</protein>
<dbReference type="PROSITE" id="PS51343">
    <property type="entry name" value="PII_GLNB_DOM"/>
    <property type="match status" value="1"/>
</dbReference>
<proteinExistence type="predicted"/>
<comment type="caution">
    <text evidence="1">The sequence shown here is derived from an EMBL/GenBank/DDBJ whole genome shotgun (WGS) entry which is preliminary data.</text>
</comment>
<dbReference type="GO" id="GO:0006808">
    <property type="term" value="P:regulation of nitrogen utilization"/>
    <property type="evidence" value="ECO:0007669"/>
    <property type="project" value="InterPro"/>
</dbReference>
<dbReference type="SMART" id="SM00938">
    <property type="entry name" value="P-II"/>
    <property type="match status" value="1"/>
</dbReference>
<gene>
    <name evidence="1" type="primary">glnB_42</name>
    <name evidence="1" type="ORF">SDC9_150306</name>
</gene>
<name>A0A645ERC6_9ZZZZ</name>
<dbReference type="GO" id="GO:0005524">
    <property type="term" value="F:ATP binding"/>
    <property type="evidence" value="ECO:0007669"/>
    <property type="project" value="TreeGrafter"/>
</dbReference>
<dbReference type="SUPFAM" id="SSF54913">
    <property type="entry name" value="GlnB-like"/>
    <property type="match status" value="1"/>
</dbReference>
<organism evidence="1">
    <name type="scientific">bioreactor metagenome</name>
    <dbReference type="NCBI Taxonomy" id="1076179"/>
    <lineage>
        <taxon>unclassified sequences</taxon>
        <taxon>metagenomes</taxon>
        <taxon>ecological metagenomes</taxon>
    </lineage>
</organism>
<sequence length="106" mass="11749">MKMIIAIIRPEKLQCVKDALKAEGVHGMTITNVRGRGEQSGIKFTTRVGEFCVDEIEKVKLEIVIDNVLEDAAIAAIKENADTGHMGDGRIFVLPVERSIKIRTEE</sequence>
<dbReference type="Gene3D" id="3.30.70.120">
    <property type="match status" value="1"/>
</dbReference>
<dbReference type="GO" id="GO:0005829">
    <property type="term" value="C:cytosol"/>
    <property type="evidence" value="ECO:0007669"/>
    <property type="project" value="TreeGrafter"/>
</dbReference>
<accession>A0A645ERC6</accession>
<dbReference type="GO" id="GO:0030234">
    <property type="term" value="F:enzyme regulator activity"/>
    <property type="evidence" value="ECO:0007669"/>
    <property type="project" value="InterPro"/>
</dbReference>
<dbReference type="InterPro" id="IPR015867">
    <property type="entry name" value="N-reg_PII/ATP_PRibTrfase_C"/>
</dbReference>
<reference evidence="1" key="1">
    <citation type="submission" date="2019-08" db="EMBL/GenBank/DDBJ databases">
        <authorList>
            <person name="Kucharzyk K."/>
            <person name="Murdoch R.W."/>
            <person name="Higgins S."/>
            <person name="Loffler F."/>
        </authorList>
    </citation>
    <scope>NUCLEOTIDE SEQUENCE</scope>
</reference>
<evidence type="ECO:0000313" key="1">
    <source>
        <dbReference type="EMBL" id="MPN03083.1"/>
    </source>
</evidence>
<dbReference type="PRINTS" id="PR00340">
    <property type="entry name" value="PIIGLNB"/>
</dbReference>
<dbReference type="PROSITE" id="PS00638">
    <property type="entry name" value="PII_GLNB_CTER"/>
    <property type="match status" value="1"/>
</dbReference>
<dbReference type="EMBL" id="VSSQ01049018">
    <property type="protein sequence ID" value="MPN03083.1"/>
    <property type="molecule type" value="Genomic_DNA"/>
</dbReference>
<dbReference type="PANTHER" id="PTHR30115:SF11">
    <property type="entry name" value="NITROGEN REGULATORY PROTEIN P-II HOMOLOG"/>
    <property type="match status" value="1"/>
</dbReference>
<dbReference type="InterPro" id="IPR002187">
    <property type="entry name" value="N-reg_PII"/>
</dbReference>
<dbReference type="PANTHER" id="PTHR30115">
    <property type="entry name" value="NITROGEN REGULATORY PROTEIN P-II"/>
    <property type="match status" value="1"/>
</dbReference>
<dbReference type="Pfam" id="PF00543">
    <property type="entry name" value="P-II"/>
    <property type="match status" value="1"/>
</dbReference>